<evidence type="ECO:0000313" key="3">
    <source>
        <dbReference type="EMBL" id="MBM7557540.1"/>
    </source>
</evidence>
<keyword evidence="1" id="KW-0732">Signal</keyword>
<dbReference type="InterPro" id="IPR043781">
    <property type="entry name" value="DUF5723"/>
</dbReference>
<organism evidence="3 4">
    <name type="scientific">Halanaerobacter jeridensis</name>
    <dbReference type="NCBI Taxonomy" id="706427"/>
    <lineage>
        <taxon>Bacteria</taxon>
        <taxon>Bacillati</taxon>
        <taxon>Bacillota</taxon>
        <taxon>Clostridia</taxon>
        <taxon>Halanaerobiales</taxon>
        <taxon>Halobacteroidaceae</taxon>
        <taxon>Halanaerobacter</taxon>
    </lineage>
</organism>
<accession>A0A939BMU7</accession>
<feature type="signal peptide" evidence="1">
    <location>
        <begin position="1"/>
        <end position="24"/>
    </location>
</feature>
<dbReference type="AlphaFoldDB" id="A0A939BMU7"/>
<keyword evidence="4" id="KW-1185">Reference proteome</keyword>
<dbReference type="Proteomes" id="UP000774000">
    <property type="component" value="Unassembled WGS sequence"/>
</dbReference>
<reference evidence="3" key="1">
    <citation type="submission" date="2021-01" db="EMBL/GenBank/DDBJ databases">
        <title>Genomic Encyclopedia of Type Strains, Phase IV (KMG-IV): sequencing the most valuable type-strain genomes for metagenomic binning, comparative biology and taxonomic classification.</title>
        <authorList>
            <person name="Goeker M."/>
        </authorList>
    </citation>
    <scope>NUCLEOTIDE SEQUENCE</scope>
    <source>
        <strain evidence="3">DSM 23230</strain>
    </source>
</reference>
<dbReference type="Gene3D" id="2.40.160.60">
    <property type="entry name" value="Outer membrane protein transport protein (OMPP1/FadL/TodX)"/>
    <property type="match status" value="1"/>
</dbReference>
<evidence type="ECO:0000313" key="4">
    <source>
        <dbReference type="Proteomes" id="UP000774000"/>
    </source>
</evidence>
<dbReference type="PROSITE" id="PS00018">
    <property type="entry name" value="EF_HAND_1"/>
    <property type="match status" value="1"/>
</dbReference>
<gene>
    <name evidence="3" type="ORF">JOC47_002406</name>
</gene>
<comment type="caution">
    <text evidence="3">The sequence shown here is derived from an EMBL/GenBank/DDBJ whole genome shotgun (WGS) entry which is preliminary data.</text>
</comment>
<dbReference type="Pfam" id="PF18990">
    <property type="entry name" value="DUF5723"/>
    <property type="match status" value="1"/>
</dbReference>
<sequence>MKDKLLIISLLFLFVAAFSATSAAAFSARTVGLGDEFVAITGTDAIYGNPAAVNVAPHKFTFEFSGGGQAWNNLLMNDYISDSDKDDILDGDDLLGGFNGNQGLKVLVGPVTLIAEGRESAIISLPPDAAELLLDGNEIGETYDFAGTKGSGAAYADAGLNFSTEAAKGVAEDWGVKKVYMGFSYHQLAGVIYQLEGSGETTIEYDDVNNEPDARGNGEFELKYNEDDNATGSALDLGLYAQLNDTYSVGLSVLNLGSMEVKGYHYQKYVYDTEEDLDEDEEGDRDGTLKWDLPTTIRLGGKMNYSEHVDFYADYSNVSYNGGQMEHKVAAATEYTRLNWLPLRTGISYSTLAKEFKWSAGLGLYLGPVKTDLGVSNLLGMFNQAKGGKFSLTTKIEF</sequence>
<name>A0A939BMU7_9FIRM</name>
<evidence type="ECO:0000259" key="2">
    <source>
        <dbReference type="Pfam" id="PF18990"/>
    </source>
</evidence>
<evidence type="ECO:0000256" key="1">
    <source>
        <dbReference type="SAM" id="SignalP"/>
    </source>
</evidence>
<feature type="chain" id="PRO_5039395748" description="DUF5723 domain-containing protein" evidence="1">
    <location>
        <begin position="25"/>
        <end position="398"/>
    </location>
</feature>
<dbReference type="InterPro" id="IPR018247">
    <property type="entry name" value="EF_Hand_1_Ca_BS"/>
</dbReference>
<protein>
    <recommendedName>
        <fullName evidence="2">DUF5723 domain-containing protein</fullName>
    </recommendedName>
</protein>
<dbReference type="EMBL" id="JAFBDQ010000013">
    <property type="protein sequence ID" value="MBM7557540.1"/>
    <property type="molecule type" value="Genomic_DNA"/>
</dbReference>
<proteinExistence type="predicted"/>
<dbReference type="RefSeq" id="WP_204702286.1">
    <property type="nucleotide sequence ID" value="NZ_JAFBDQ010000013.1"/>
</dbReference>
<feature type="domain" description="DUF5723" evidence="2">
    <location>
        <begin position="110"/>
        <end position="368"/>
    </location>
</feature>